<feature type="domain" description="N-acetylmuramoyl-L-alanine amidase" evidence="7">
    <location>
        <begin position="12"/>
        <end position="174"/>
    </location>
</feature>
<proteinExistence type="predicted"/>
<dbReference type="GO" id="GO:0009253">
    <property type="term" value="P:peptidoglycan catabolic process"/>
    <property type="evidence" value="ECO:0007669"/>
    <property type="project" value="InterPro"/>
</dbReference>
<comment type="catalytic activity">
    <reaction evidence="1">
        <text>Hydrolyzes the link between N-acetylmuramoyl residues and L-amino acid residues in certain cell-wall glycopeptides.</text>
        <dbReference type="EC" id="3.5.1.28"/>
    </reaction>
</comment>
<dbReference type="GO" id="GO:0042742">
    <property type="term" value="P:defense response to bacterium"/>
    <property type="evidence" value="ECO:0007669"/>
    <property type="project" value="UniProtKB-KW"/>
</dbReference>
<protein>
    <recommendedName>
        <fullName evidence="2">N-acetylmuramoyl-L-alanine amidase</fullName>
        <ecNumber evidence="2">3.5.1.28</ecNumber>
    </recommendedName>
</protein>
<dbReference type="CDD" id="cd06583">
    <property type="entry name" value="PGRP"/>
    <property type="match status" value="1"/>
</dbReference>
<dbReference type="Gene3D" id="1.10.101.10">
    <property type="entry name" value="PGBD-like superfamily/PGBD"/>
    <property type="match status" value="1"/>
</dbReference>
<dbReference type="Pfam" id="PF01510">
    <property type="entry name" value="Amidase_2"/>
    <property type="match status" value="1"/>
</dbReference>
<keyword evidence="4" id="KW-0081">Bacteriolytic enzyme</keyword>
<organism evidence="8">
    <name type="scientific">Siphoviridae sp. cttFh17</name>
    <dbReference type="NCBI Taxonomy" id="2826491"/>
    <lineage>
        <taxon>Viruses</taxon>
        <taxon>Duplodnaviria</taxon>
        <taxon>Heunggongvirae</taxon>
        <taxon>Uroviricota</taxon>
        <taxon>Caudoviricetes</taxon>
    </lineage>
</organism>
<accession>A0A8S5NJ65</accession>
<keyword evidence="5" id="KW-0378">Hydrolase</keyword>
<dbReference type="GO" id="GO:0008745">
    <property type="term" value="F:N-acetylmuramoyl-L-alanine amidase activity"/>
    <property type="evidence" value="ECO:0007669"/>
    <property type="project" value="UniProtKB-EC"/>
</dbReference>
<dbReference type="InterPro" id="IPR051206">
    <property type="entry name" value="NAMLAA_amidase_2"/>
</dbReference>
<keyword evidence="3" id="KW-0929">Antimicrobial</keyword>
<evidence type="ECO:0000256" key="1">
    <source>
        <dbReference type="ARBA" id="ARBA00001561"/>
    </source>
</evidence>
<evidence type="ECO:0000256" key="2">
    <source>
        <dbReference type="ARBA" id="ARBA00011901"/>
    </source>
</evidence>
<evidence type="ECO:0000313" key="8">
    <source>
        <dbReference type="EMBL" id="DAD94264.1"/>
    </source>
</evidence>
<dbReference type="SUPFAM" id="SSF55846">
    <property type="entry name" value="N-acetylmuramoyl-L-alanine amidase-like"/>
    <property type="match status" value="1"/>
</dbReference>
<dbReference type="GO" id="GO:0071555">
    <property type="term" value="P:cell wall organization"/>
    <property type="evidence" value="ECO:0007669"/>
    <property type="project" value="UniProtKB-KW"/>
</dbReference>
<keyword evidence="6" id="KW-0961">Cell wall biogenesis/degradation</keyword>
<reference evidence="8" key="1">
    <citation type="journal article" date="2021" name="Proc. Natl. Acad. Sci. U.S.A.">
        <title>A Catalog of Tens of Thousands of Viruses from Human Metagenomes Reveals Hidden Associations with Chronic Diseases.</title>
        <authorList>
            <person name="Tisza M.J."/>
            <person name="Buck C.B."/>
        </authorList>
    </citation>
    <scope>NUCLEOTIDE SEQUENCE</scope>
    <source>
        <strain evidence="8">CttFh17</strain>
    </source>
</reference>
<dbReference type="PANTHER" id="PTHR30417">
    <property type="entry name" value="N-ACETYLMURAMOYL-L-ALANINE AMIDASE AMID"/>
    <property type="match status" value="1"/>
</dbReference>
<evidence type="ECO:0000256" key="5">
    <source>
        <dbReference type="ARBA" id="ARBA00022801"/>
    </source>
</evidence>
<dbReference type="EMBL" id="BK015176">
    <property type="protein sequence ID" value="DAD94264.1"/>
    <property type="molecule type" value="Genomic_DNA"/>
</dbReference>
<sequence length="327" mass="35825">MSYKMKKNLANKRNYGAKRSTSAIKYIVIHYTGNDGDSDESNARYFSRNYVEASAHYFVDDDSVTQSVPDNYVAWSVGGTRYSNCNITGGGKYYTLCTNSNSISIELCDTKRDGTIYPSKATIKNAIELTKKLMKKYHIPQDHVLRHFDRTGKACPAYWCGNETKNNLWETEFYNKLSSNTTSKTPSASTTTSSSSTFASNHAKKKIVANGQKAANKFVGCNIVADGIWGNKTKKAAIKVVQTALNKDYGAKLSVDGIWGSATDKAFGSHYVKVGERQWLVTALEILCALKGKDPKGIEYPGTFGSGLKAACGVSKAVKSTFKNLCS</sequence>
<dbReference type="SMART" id="SM00644">
    <property type="entry name" value="Ami_2"/>
    <property type="match status" value="1"/>
</dbReference>
<name>A0A8S5NJ65_9CAUD</name>
<evidence type="ECO:0000256" key="4">
    <source>
        <dbReference type="ARBA" id="ARBA00022638"/>
    </source>
</evidence>
<dbReference type="InterPro" id="IPR002502">
    <property type="entry name" value="Amidase_domain"/>
</dbReference>
<dbReference type="InterPro" id="IPR036366">
    <property type="entry name" value="PGBDSf"/>
</dbReference>
<dbReference type="EC" id="3.5.1.28" evidence="2"/>
<dbReference type="GO" id="GO:0009254">
    <property type="term" value="P:peptidoglycan turnover"/>
    <property type="evidence" value="ECO:0007669"/>
    <property type="project" value="TreeGrafter"/>
</dbReference>
<evidence type="ECO:0000259" key="7">
    <source>
        <dbReference type="SMART" id="SM00644"/>
    </source>
</evidence>
<evidence type="ECO:0000256" key="6">
    <source>
        <dbReference type="ARBA" id="ARBA00023316"/>
    </source>
</evidence>
<dbReference type="Gene3D" id="3.40.80.10">
    <property type="entry name" value="Peptidoglycan recognition protein-like"/>
    <property type="match status" value="1"/>
</dbReference>
<dbReference type="PANTHER" id="PTHR30417:SF1">
    <property type="entry name" value="N-ACETYLMURAMOYL-L-ALANINE AMIDASE AMID"/>
    <property type="match status" value="1"/>
</dbReference>
<dbReference type="GO" id="GO:0001897">
    <property type="term" value="P:symbiont-mediated cytolysis of host cell"/>
    <property type="evidence" value="ECO:0007669"/>
    <property type="project" value="UniProtKB-ARBA"/>
</dbReference>
<dbReference type="InterPro" id="IPR036505">
    <property type="entry name" value="Amidase/PGRP_sf"/>
</dbReference>
<evidence type="ECO:0000256" key="3">
    <source>
        <dbReference type="ARBA" id="ARBA00022529"/>
    </source>
</evidence>